<name>A0A699UJ20_TANCI</name>
<evidence type="ECO:0000313" key="1">
    <source>
        <dbReference type="EMBL" id="GFD21258.1"/>
    </source>
</evidence>
<protein>
    <submittedName>
        <fullName evidence="1">Uncharacterized protein</fullName>
    </submittedName>
</protein>
<proteinExistence type="predicted"/>
<comment type="caution">
    <text evidence="1">The sequence shown here is derived from an EMBL/GenBank/DDBJ whole genome shotgun (WGS) entry which is preliminary data.</text>
</comment>
<dbReference type="EMBL" id="BKCJ011328451">
    <property type="protein sequence ID" value="GFD21258.1"/>
    <property type="molecule type" value="Genomic_DNA"/>
</dbReference>
<accession>A0A699UJ20</accession>
<gene>
    <name evidence="1" type="ORF">Tci_893227</name>
</gene>
<dbReference type="AlphaFoldDB" id="A0A699UJ20"/>
<reference evidence="1" key="1">
    <citation type="journal article" date="2019" name="Sci. Rep.">
        <title>Draft genome of Tanacetum cinerariifolium, the natural source of mosquito coil.</title>
        <authorList>
            <person name="Yamashiro T."/>
            <person name="Shiraishi A."/>
            <person name="Satake H."/>
            <person name="Nakayama K."/>
        </authorList>
    </citation>
    <scope>NUCLEOTIDE SEQUENCE</scope>
</reference>
<sequence>MRILLHQDMKGWTKPVTALMRLLMLPDIPATGSKEQPFASSYADDVMFSFFTSQSNTPQLDNEDLEQINTDDLEEMGLKW</sequence>
<organism evidence="1">
    <name type="scientific">Tanacetum cinerariifolium</name>
    <name type="common">Dalmatian daisy</name>
    <name type="synonym">Chrysanthemum cinerariifolium</name>
    <dbReference type="NCBI Taxonomy" id="118510"/>
    <lineage>
        <taxon>Eukaryota</taxon>
        <taxon>Viridiplantae</taxon>
        <taxon>Streptophyta</taxon>
        <taxon>Embryophyta</taxon>
        <taxon>Tracheophyta</taxon>
        <taxon>Spermatophyta</taxon>
        <taxon>Magnoliopsida</taxon>
        <taxon>eudicotyledons</taxon>
        <taxon>Gunneridae</taxon>
        <taxon>Pentapetalae</taxon>
        <taxon>asterids</taxon>
        <taxon>campanulids</taxon>
        <taxon>Asterales</taxon>
        <taxon>Asteraceae</taxon>
        <taxon>Asteroideae</taxon>
        <taxon>Anthemideae</taxon>
        <taxon>Anthemidinae</taxon>
        <taxon>Tanacetum</taxon>
    </lineage>
</organism>